<dbReference type="AlphaFoldDB" id="A0A8H7S9W9"/>
<feature type="region of interest" description="Disordered" evidence="1">
    <location>
        <begin position="1"/>
        <end position="90"/>
    </location>
</feature>
<dbReference type="EMBL" id="JAEPRB010000027">
    <property type="protein sequence ID" value="KAG2225469.1"/>
    <property type="molecule type" value="Genomic_DNA"/>
</dbReference>
<evidence type="ECO:0000313" key="3">
    <source>
        <dbReference type="Proteomes" id="UP000646827"/>
    </source>
</evidence>
<protein>
    <submittedName>
        <fullName evidence="2">Uncharacterized protein</fullName>
    </submittedName>
</protein>
<feature type="region of interest" description="Disordered" evidence="1">
    <location>
        <begin position="105"/>
        <end position="148"/>
    </location>
</feature>
<dbReference type="OrthoDB" id="2302329at2759"/>
<proteinExistence type="predicted"/>
<feature type="compositionally biased region" description="Low complexity" evidence="1">
    <location>
        <begin position="71"/>
        <end position="90"/>
    </location>
</feature>
<name>A0A8H7S9W9_9FUNG</name>
<keyword evidence="3" id="KW-1185">Reference proteome</keyword>
<gene>
    <name evidence="2" type="ORF">INT45_010296</name>
</gene>
<feature type="compositionally biased region" description="Polar residues" evidence="1">
    <location>
        <begin position="46"/>
        <end position="70"/>
    </location>
</feature>
<feature type="compositionally biased region" description="Acidic residues" evidence="1">
    <location>
        <begin position="122"/>
        <end position="148"/>
    </location>
</feature>
<dbReference type="Proteomes" id="UP000646827">
    <property type="component" value="Unassembled WGS sequence"/>
</dbReference>
<comment type="caution">
    <text evidence="2">The sequence shown here is derived from an EMBL/GenBank/DDBJ whole genome shotgun (WGS) entry which is preliminary data.</text>
</comment>
<evidence type="ECO:0000313" key="2">
    <source>
        <dbReference type="EMBL" id="KAG2225469.1"/>
    </source>
</evidence>
<accession>A0A8H7S9W9</accession>
<reference evidence="2 3" key="1">
    <citation type="submission" date="2020-12" db="EMBL/GenBank/DDBJ databases">
        <title>Metabolic potential, ecology and presence of endohyphal bacteria is reflected in genomic diversity of Mucoromycotina.</title>
        <authorList>
            <person name="Muszewska A."/>
            <person name="Okrasinska A."/>
            <person name="Steczkiewicz K."/>
            <person name="Drgas O."/>
            <person name="Orlowska M."/>
            <person name="Perlinska-Lenart U."/>
            <person name="Aleksandrzak-Piekarczyk T."/>
            <person name="Szatraj K."/>
            <person name="Zielenkiewicz U."/>
            <person name="Pilsyk S."/>
            <person name="Malc E."/>
            <person name="Mieczkowski P."/>
            <person name="Kruszewska J.S."/>
            <person name="Biernat P."/>
            <person name="Pawlowska J."/>
        </authorList>
    </citation>
    <scope>NUCLEOTIDE SEQUENCE [LARGE SCALE GENOMIC DNA]</scope>
    <source>
        <strain evidence="2 3">CBS 142.35</strain>
    </source>
</reference>
<sequence length="440" mass="49300">MEFNFNNKRCGRKTGGKNPNGGRKSNGPKALSNGEFMIAFGDENSAETSDSRNNANNGPVNTKSSSSRTIANESISMDSASSESINTPSEELTVVEELATVRELLEEQNPEETVTDNNVFDVGDDDEPEEADIPIPEEDERSGEDEDSVVEEYFRKIQDRIRVEMYNNADQFPQEYQNDVNIKSSSLYIATLIVINRSTAQVTGAQYNKYTVECQKAAYAIISVHTDKEKITFDSILRQHFPDHRKKSIDYLKFTKLWSQEVNGIDICYKTPEQLKNYFTKWKEIDNIKRTKNNNKEIIDKVSKDLNSSVRKRAALPAQYPSPSKAPRTSIIAQTNSSSNCSAIDTHRSISPSLIRPAPLSIDPQQLAAFMFHQLMSQQLPSSMLEMPLITRHAEQSFSSGLSSFQPLVRKGSSSNNNILKGIHKKNLKTCAICGSIECK</sequence>
<evidence type="ECO:0000256" key="1">
    <source>
        <dbReference type="SAM" id="MobiDB-lite"/>
    </source>
</evidence>
<organism evidence="2 3">
    <name type="scientific">Circinella minor</name>
    <dbReference type="NCBI Taxonomy" id="1195481"/>
    <lineage>
        <taxon>Eukaryota</taxon>
        <taxon>Fungi</taxon>
        <taxon>Fungi incertae sedis</taxon>
        <taxon>Mucoromycota</taxon>
        <taxon>Mucoromycotina</taxon>
        <taxon>Mucoromycetes</taxon>
        <taxon>Mucorales</taxon>
        <taxon>Lichtheimiaceae</taxon>
        <taxon>Circinella</taxon>
    </lineage>
</organism>